<dbReference type="GO" id="GO:0043565">
    <property type="term" value="F:sequence-specific DNA binding"/>
    <property type="evidence" value="ECO:0007669"/>
    <property type="project" value="InterPro"/>
</dbReference>
<evidence type="ECO:0000256" key="3">
    <source>
        <dbReference type="ARBA" id="ARBA00023163"/>
    </source>
</evidence>
<evidence type="ECO:0000313" key="5">
    <source>
        <dbReference type="EMBL" id="ASP38508.1"/>
    </source>
</evidence>
<organism evidence="5 6">
    <name type="scientific">Bacterioplanes sanyensis</name>
    <dbReference type="NCBI Taxonomy" id="1249553"/>
    <lineage>
        <taxon>Bacteria</taxon>
        <taxon>Pseudomonadati</taxon>
        <taxon>Pseudomonadota</taxon>
        <taxon>Gammaproteobacteria</taxon>
        <taxon>Oceanospirillales</taxon>
        <taxon>Oceanospirillaceae</taxon>
        <taxon>Bacterioplanes</taxon>
    </lineage>
</organism>
<dbReference type="Pfam" id="PF12852">
    <property type="entry name" value="Cupin_6"/>
    <property type="match status" value="1"/>
</dbReference>
<dbReference type="PROSITE" id="PS01124">
    <property type="entry name" value="HTH_ARAC_FAMILY_2"/>
    <property type="match status" value="1"/>
</dbReference>
<name>A0A222FHP3_9GAMM</name>
<dbReference type="RefSeq" id="WP_094059700.1">
    <property type="nucleotide sequence ID" value="NZ_CP022530.1"/>
</dbReference>
<dbReference type="InterPro" id="IPR050204">
    <property type="entry name" value="AraC_XylS_family_regulators"/>
</dbReference>
<dbReference type="InterPro" id="IPR009057">
    <property type="entry name" value="Homeodomain-like_sf"/>
</dbReference>
<protein>
    <recommendedName>
        <fullName evidence="4">HTH araC/xylS-type domain-containing protein</fullName>
    </recommendedName>
</protein>
<dbReference type="PANTHER" id="PTHR46796">
    <property type="entry name" value="HTH-TYPE TRANSCRIPTIONAL ACTIVATOR RHAS-RELATED"/>
    <property type="match status" value="1"/>
</dbReference>
<keyword evidence="6" id="KW-1185">Reference proteome</keyword>
<dbReference type="InterPro" id="IPR037923">
    <property type="entry name" value="HTH-like"/>
</dbReference>
<dbReference type="EMBL" id="CP022530">
    <property type="protein sequence ID" value="ASP38508.1"/>
    <property type="molecule type" value="Genomic_DNA"/>
</dbReference>
<keyword evidence="2" id="KW-0238">DNA-binding</keyword>
<keyword evidence="3" id="KW-0804">Transcription</keyword>
<accession>A0A222FHP3</accession>
<dbReference type="Proteomes" id="UP000202440">
    <property type="component" value="Chromosome"/>
</dbReference>
<gene>
    <name evidence="5" type="ORF">CHH28_07405</name>
</gene>
<dbReference type="InterPro" id="IPR018060">
    <property type="entry name" value="HTH_AraC"/>
</dbReference>
<keyword evidence="1" id="KW-0805">Transcription regulation</keyword>
<dbReference type="GO" id="GO:0003700">
    <property type="term" value="F:DNA-binding transcription factor activity"/>
    <property type="evidence" value="ECO:0007669"/>
    <property type="project" value="InterPro"/>
</dbReference>
<dbReference type="Pfam" id="PF12833">
    <property type="entry name" value="HTH_18"/>
    <property type="match status" value="1"/>
</dbReference>
<reference evidence="5 6" key="1">
    <citation type="submission" date="2017-07" db="EMBL/GenBank/DDBJ databases">
        <title>Annotated genome sequence of Bacterioplanes sanyensis isolated from Red Sea.</title>
        <authorList>
            <person name="Rehman Z.U."/>
        </authorList>
    </citation>
    <scope>NUCLEOTIDE SEQUENCE [LARGE SCALE GENOMIC DNA]</scope>
    <source>
        <strain evidence="5 6">NV9</strain>
    </source>
</reference>
<evidence type="ECO:0000256" key="1">
    <source>
        <dbReference type="ARBA" id="ARBA00023015"/>
    </source>
</evidence>
<evidence type="ECO:0000313" key="6">
    <source>
        <dbReference type="Proteomes" id="UP000202440"/>
    </source>
</evidence>
<dbReference type="OrthoDB" id="9783876at2"/>
<feature type="domain" description="HTH araC/xylS-type" evidence="4">
    <location>
        <begin position="205"/>
        <end position="303"/>
    </location>
</feature>
<sequence length="314" mass="35829">MPDPLSQFIQQLTPRCEVFAQVQLREPWGIEEQASQQAFFSYLRSGRCVIDTQAGHSVELQPGQLALLPYGHQHRIRSSHEASCQSAQFLFANKAQHEIEAMTIGGDGARCQMMCGAFSFAPLSHWGRDAQVGFLPDVFVVKVDADSRLQQILWWLYDENSRPQAGQSMAIEHLSQLLLLEMLRFGQPPQRWPGWMHTFSDERLAKVMLAIQQDYQYDWTLEQLAAVAALSRSSFAERFKQVTGTSAMAFLRQWRCFIAAQQLVSSQVSIKQLAHSVGFPSVDVFIRNFRQFQQCTPAQYRQRWRDGSPLQAAK</sequence>
<dbReference type="KEGG" id="bsan:CHH28_07405"/>
<evidence type="ECO:0000259" key="4">
    <source>
        <dbReference type="PROSITE" id="PS01124"/>
    </source>
</evidence>
<dbReference type="SMART" id="SM00342">
    <property type="entry name" value="HTH_ARAC"/>
    <property type="match status" value="1"/>
</dbReference>
<dbReference type="SUPFAM" id="SSF51215">
    <property type="entry name" value="Regulatory protein AraC"/>
    <property type="match status" value="1"/>
</dbReference>
<dbReference type="InterPro" id="IPR032783">
    <property type="entry name" value="AraC_lig"/>
</dbReference>
<dbReference type="AlphaFoldDB" id="A0A222FHP3"/>
<dbReference type="SUPFAM" id="SSF46689">
    <property type="entry name" value="Homeodomain-like"/>
    <property type="match status" value="2"/>
</dbReference>
<proteinExistence type="predicted"/>
<dbReference type="Gene3D" id="1.10.10.60">
    <property type="entry name" value="Homeodomain-like"/>
    <property type="match status" value="1"/>
</dbReference>
<dbReference type="PANTHER" id="PTHR46796:SF7">
    <property type="entry name" value="ARAC FAMILY TRANSCRIPTIONAL REGULATOR"/>
    <property type="match status" value="1"/>
</dbReference>
<evidence type="ECO:0000256" key="2">
    <source>
        <dbReference type="ARBA" id="ARBA00023125"/>
    </source>
</evidence>